<protein>
    <recommendedName>
        <fullName evidence="1">GIY-YIG domain-containing protein</fullName>
    </recommendedName>
</protein>
<dbReference type="Pfam" id="PF01541">
    <property type="entry name" value="GIY-YIG"/>
    <property type="match status" value="1"/>
</dbReference>
<feature type="domain" description="GIY-YIG" evidence="1">
    <location>
        <begin position="109"/>
        <end position="181"/>
    </location>
</feature>
<reference evidence="2" key="3">
    <citation type="submission" date="2019-12" db="EMBL/GenBank/DDBJ databases">
        <authorList>
            <consortium name="NCBI Pathogen Detection Project"/>
        </authorList>
    </citation>
    <scope>NUCLEOTIDE SEQUENCE</scope>
    <source>
        <strain evidence="2">1930</strain>
    </source>
</reference>
<evidence type="ECO:0000313" key="2">
    <source>
        <dbReference type="EMBL" id="HAS6680387.1"/>
    </source>
</evidence>
<proteinExistence type="predicted"/>
<dbReference type="InterPro" id="IPR000305">
    <property type="entry name" value="GIY-YIG_endonuc"/>
</dbReference>
<dbReference type="AlphaFoldDB" id="A0A7Z2MST1"/>
<dbReference type="InterPro" id="IPR035901">
    <property type="entry name" value="GIY-YIG_endonuc_sf"/>
</dbReference>
<dbReference type="SUPFAM" id="SSF82771">
    <property type="entry name" value="GIY-YIG endonuclease"/>
    <property type="match status" value="1"/>
</dbReference>
<dbReference type="RefSeq" id="WP_052697160.1">
    <property type="nucleotide sequence ID" value="NZ_CP034298.1"/>
</dbReference>
<dbReference type="EMBL" id="DACQKT010000065">
    <property type="protein sequence ID" value="HAS6680387.1"/>
    <property type="molecule type" value="Genomic_DNA"/>
</dbReference>
<dbReference type="Proteomes" id="UP000464718">
    <property type="component" value="Chromosome i"/>
</dbReference>
<organism evidence="2">
    <name type="scientific">Vibrio parahaemolyticus</name>
    <dbReference type="NCBI Taxonomy" id="670"/>
    <lineage>
        <taxon>Bacteria</taxon>
        <taxon>Pseudomonadati</taxon>
        <taxon>Pseudomonadota</taxon>
        <taxon>Gammaproteobacteria</taxon>
        <taxon>Vibrionales</taxon>
        <taxon>Vibrionaceae</taxon>
        <taxon>Vibrio</taxon>
    </lineage>
</organism>
<reference evidence="2" key="1">
    <citation type="journal article" date="2018" name="Genome Biol.">
        <title>SKESA: strategic k-mer extension for scrupulous assemblies.</title>
        <authorList>
            <person name="Souvorov A."/>
            <person name="Agarwala R."/>
            <person name="Lipman D.J."/>
        </authorList>
    </citation>
    <scope>NUCLEOTIDE SEQUENCE</scope>
    <source>
        <strain evidence="2">1930</strain>
    </source>
</reference>
<name>A0A7Z2MST1_VIBPH</name>
<evidence type="ECO:0000313" key="4">
    <source>
        <dbReference type="Proteomes" id="UP000464718"/>
    </source>
</evidence>
<sequence>MNEDNIKRAISNSSESLLSLSEAVKSFKFPKAVELEFETLELNEKYIKDLLNSVPAGYAKALAETDFIYIFEIENSNDSIQAEIFEHLASARQDQHIKDEKKDYCRVNHANSQHLYVGRSKKLRSRLSQHLGSENGGLFAMHLSRWSTQINAKIKVSYYQLDNEDNLLVQALEDGFWDELKPMFGRKGDK</sequence>
<gene>
    <name evidence="3" type="ORF">EHC69_10835</name>
    <name evidence="2" type="ORF">I7278_26895</name>
</gene>
<dbReference type="Proteomes" id="UP000856022">
    <property type="component" value="Unassembled WGS sequence"/>
</dbReference>
<evidence type="ECO:0000313" key="3">
    <source>
        <dbReference type="EMBL" id="QHH09807.1"/>
    </source>
</evidence>
<reference evidence="3 4" key="2">
    <citation type="submission" date="2018-12" db="EMBL/GenBank/DDBJ databases">
        <title>Genomic insights into the evolutionary origins and pathogenicity of five Vibrio parahaemolyticus strains isolated from the shrimp with acute hepatopancreatic necrosis disease (AHPND).</title>
        <authorList>
            <person name="Yang Q."/>
            <person name="Dong X."/>
            <person name="Xie G."/>
            <person name="Fu S."/>
            <person name="Zou P."/>
            <person name="Sun J."/>
            <person name="Wang Y."/>
            <person name="Huang J."/>
        </authorList>
    </citation>
    <scope>NUCLEOTIDE SEQUENCE [LARGE SCALE GENOMIC DNA]</scope>
    <source>
        <strain evidence="3 4">20160303005-1</strain>
    </source>
</reference>
<accession>A0A7Z2MST1</accession>
<dbReference type="EMBL" id="CP034298">
    <property type="protein sequence ID" value="QHH09807.1"/>
    <property type="molecule type" value="Genomic_DNA"/>
</dbReference>
<evidence type="ECO:0000259" key="1">
    <source>
        <dbReference type="Pfam" id="PF01541"/>
    </source>
</evidence>